<evidence type="ECO:0000256" key="3">
    <source>
        <dbReference type="ARBA" id="ARBA00023110"/>
    </source>
</evidence>
<evidence type="ECO:0000256" key="4">
    <source>
        <dbReference type="ARBA" id="ARBA00023235"/>
    </source>
</evidence>
<accession>A0A4T0FM72</accession>
<evidence type="ECO:0000256" key="1">
    <source>
        <dbReference type="ARBA" id="ARBA00000971"/>
    </source>
</evidence>
<feature type="non-terminal residue" evidence="8">
    <location>
        <position position="1"/>
    </location>
</feature>
<dbReference type="GO" id="GO:0003755">
    <property type="term" value="F:peptidyl-prolyl cis-trans isomerase activity"/>
    <property type="evidence" value="ECO:0007669"/>
    <property type="project" value="UniProtKB-KW"/>
</dbReference>
<organism evidence="8 9">
    <name type="scientific">Wallemia hederae</name>
    <dbReference type="NCBI Taxonomy" id="1540922"/>
    <lineage>
        <taxon>Eukaryota</taxon>
        <taxon>Fungi</taxon>
        <taxon>Dikarya</taxon>
        <taxon>Basidiomycota</taxon>
        <taxon>Wallemiomycotina</taxon>
        <taxon>Wallemiomycetes</taxon>
        <taxon>Wallemiales</taxon>
        <taxon>Wallemiaceae</taxon>
        <taxon>Wallemia</taxon>
    </lineage>
</organism>
<dbReference type="PANTHER" id="PTHR10516">
    <property type="entry name" value="PEPTIDYL-PROLYL CIS-TRANS ISOMERASE"/>
    <property type="match status" value="1"/>
</dbReference>
<comment type="catalytic activity">
    <reaction evidence="1 6">
        <text>[protein]-peptidylproline (omega=180) = [protein]-peptidylproline (omega=0)</text>
        <dbReference type="Rhea" id="RHEA:16237"/>
        <dbReference type="Rhea" id="RHEA-COMP:10747"/>
        <dbReference type="Rhea" id="RHEA-COMP:10748"/>
        <dbReference type="ChEBI" id="CHEBI:83833"/>
        <dbReference type="ChEBI" id="CHEBI:83834"/>
        <dbReference type="EC" id="5.2.1.8"/>
    </reaction>
</comment>
<keyword evidence="4 6" id="KW-0413">Isomerase</keyword>
<dbReference type="InterPro" id="IPR050689">
    <property type="entry name" value="FKBP-type_PPIase"/>
</dbReference>
<evidence type="ECO:0000313" key="9">
    <source>
        <dbReference type="Proteomes" id="UP000310189"/>
    </source>
</evidence>
<dbReference type="InterPro" id="IPR046357">
    <property type="entry name" value="PPIase_dom_sf"/>
</dbReference>
<comment type="similarity">
    <text evidence="5">Belongs to the FKBP-type PPIase family. FKBP1 subfamily.</text>
</comment>
<keyword evidence="3 6" id="KW-0697">Rotamase</keyword>
<dbReference type="GO" id="GO:0005737">
    <property type="term" value="C:cytoplasm"/>
    <property type="evidence" value="ECO:0007669"/>
    <property type="project" value="TreeGrafter"/>
</dbReference>
<name>A0A4T0FM72_9BASI</name>
<dbReference type="EC" id="5.2.1.8" evidence="2 6"/>
<gene>
    <name evidence="8" type="ORF">E3P99_02510</name>
</gene>
<evidence type="ECO:0000313" key="8">
    <source>
        <dbReference type="EMBL" id="TIA88574.1"/>
    </source>
</evidence>
<comment type="caution">
    <text evidence="8">The sequence shown here is derived from an EMBL/GenBank/DDBJ whole genome shotgun (WGS) entry which is preliminary data.</text>
</comment>
<evidence type="ECO:0000259" key="7">
    <source>
        <dbReference type="PROSITE" id="PS50059"/>
    </source>
</evidence>
<dbReference type="InterPro" id="IPR001179">
    <property type="entry name" value="PPIase_FKBP_dom"/>
</dbReference>
<feature type="domain" description="PPIase FKBP-type" evidence="7">
    <location>
        <begin position="87"/>
        <end position="176"/>
    </location>
</feature>
<dbReference type="SUPFAM" id="SSF54534">
    <property type="entry name" value="FKBP-like"/>
    <property type="match status" value="1"/>
</dbReference>
<dbReference type="Pfam" id="PF00254">
    <property type="entry name" value="FKBP_C"/>
    <property type="match status" value="1"/>
</dbReference>
<evidence type="ECO:0000256" key="2">
    <source>
        <dbReference type="ARBA" id="ARBA00013194"/>
    </source>
</evidence>
<dbReference type="AlphaFoldDB" id="A0A4T0FM72"/>
<proteinExistence type="inferred from homology"/>
<dbReference type="PROSITE" id="PS50059">
    <property type="entry name" value="FKBP_PPIASE"/>
    <property type="match status" value="1"/>
</dbReference>
<dbReference type="FunFam" id="3.10.50.40:FF:000025">
    <property type="entry name" value="Peptidylprolyl isomerase"/>
    <property type="match status" value="1"/>
</dbReference>
<sequence length="176" mass="19073">RGVYLLKESASIIFTSSVECPPLPSITDTATLSPGFLLSLAEAPDLNCMMVMKHFPTRKTNSAAAIETYLFILRISPGDGQNFPKPGQKITMHYHGTLADDGSVFDSSYRRGTPFSSPIGVGRLIKAWDECVPQMSLGEKAVITATHDVAYGETGFPPVIPPRATLKFEVELLAIN</sequence>
<dbReference type="EMBL" id="SPNW01000036">
    <property type="protein sequence ID" value="TIA88574.1"/>
    <property type="molecule type" value="Genomic_DNA"/>
</dbReference>
<protein>
    <recommendedName>
        <fullName evidence="2 6">peptidylprolyl isomerase</fullName>
        <ecNumber evidence="2 6">5.2.1.8</ecNumber>
    </recommendedName>
</protein>
<evidence type="ECO:0000256" key="5">
    <source>
        <dbReference type="ARBA" id="ARBA00038106"/>
    </source>
</evidence>
<evidence type="ECO:0000256" key="6">
    <source>
        <dbReference type="PROSITE-ProRule" id="PRU00277"/>
    </source>
</evidence>
<dbReference type="PANTHER" id="PTHR10516:SF443">
    <property type="entry name" value="FK506-BINDING PROTEIN 59-RELATED"/>
    <property type="match status" value="1"/>
</dbReference>
<keyword evidence="9" id="KW-1185">Reference proteome</keyword>
<dbReference type="Proteomes" id="UP000310189">
    <property type="component" value="Unassembled WGS sequence"/>
</dbReference>
<dbReference type="OrthoDB" id="1902587at2759"/>
<reference evidence="8 9" key="1">
    <citation type="submission" date="2019-03" db="EMBL/GenBank/DDBJ databases">
        <title>Sequencing 23 genomes of Wallemia ichthyophaga.</title>
        <authorList>
            <person name="Gostincar C."/>
        </authorList>
    </citation>
    <scope>NUCLEOTIDE SEQUENCE [LARGE SCALE GENOMIC DNA]</scope>
    <source>
        <strain evidence="8 9">EXF-5753</strain>
    </source>
</reference>
<dbReference type="Gene3D" id="3.10.50.40">
    <property type="match status" value="1"/>
</dbReference>